<feature type="region of interest" description="Disordered" evidence="1">
    <location>
        <begin position="39"/>
        <end position="78"/>
    </location>
</feature>
<keyword evidence="5" id="KW-1185">Reference proteome</keyword>
<feature type="chain" id="PRO_5044760851" evidence="2">
    <location>
        <begin position="38"/>
        <end position="953"/>
    </location>
</feature>
<dbReference type="Pfam" id="PF07732">
    <property type="entry name" value="Cu-oxidase_3"/>
    <property type="match status" value="1"/>
</dbReference>
<feature type="signal peptide" evidence="2">
    <location>
        <begin position="1"/>
        <end position="37"/>
    </location>
</feature>
<reference evidence="4" key="1">
    <citation type="submission" date="2020-10" db="EMBL/GenBank/DDBJ databases">
        <title>Ca. Dormibacterota MAGs.</title>
        <authorList>
            <person name="Montgomery K."/>
        </authorList>
    </citation>
    <scope>NUCLEOTIDE SEQUENCE [LARGE SCALE GENOMIC DNA]</scope>
    <source>
        <strain evidence="4">SC8812_S17_10</strain>
    </source>
</reference>
<sequence length="953" mass="97559">MKDRIQASIGSLRRMALLGTAALLVVASLGIGTPVLAATQSPTPTPTSNKPAPPKGTPAPSAPALPANAPKPGVKPVVPPSRIARQALAPATAASASLPATTCTAGTCDLWALTGTIQVAGGPGGGLPVWGFSSSAGGPAQIPGPNLIVSENDNITVTLHHQLQVTRPDGRPERLSLEMPAVQVQPDTSGITSGQTRSYHFGKLKPGTYLYQAGPTADAPRQVRMGLAGLLIVRPANFSTTNSAYGTTANDGFTAEATAALNEFDPEFNADPFKADPIDYHASLFLLNGRTFDPANPTLGKIDVGPGDILLLRYADLGPHDRGLTLENERQRVLADDSHLLRNPADVATKWLTAGQVSDALVTVDPQEPLNSHIPIFESGFHFNNGPSLGLGGALSYLDVVKGVGGAPGGPLTQVTVTPPTNAGRVTDAPEHVTGAITATTGALNSAAEWFLDDVTAPGTGQPITLGAGGSVDFTISQIQLNTMLMSSANRDGDHVVWVHGQDAGGWGVVSGDVFTYNASGADAGALSVHVSPTNGSRFTDVANGAGPNGADKPTADLVLLGSFAAALPDWVVIGGEYCLDGTNCATGSGTPVYVTPVPNPAPAFYNSLPDGCVPPPPPPGITPPTPGDPPGGGSTVSFCGVVPASVLNAKPEGVHTLYFRACEVPNQASSTFPGSCRWGDFGLAGASISFLIDKHGPAAGHMVLDPNPNNGTLNAAGNLNFLDSVQAAATLDDSSTGNSNISYGEVFLTSTSVTADPVPASQFGTGAEMIPANARWDSPNKQAYAYVPLAELTSYPEGLVRFWAHGRDLAGNWGGWAYTDLTLDRTAPKFDSPPTPADGSQIGPCTAGCSVTVGATDPLSSGVHSKIVQAEWFVDQGAHLICEQPPGPGCTPEVVAPGDPGKGNGTAIPIASPGYTVTVTFNTGPQPAGTKVVFRVRDAAGNWSINSMVVTR</sequence>
<feature type="compositionally biased region" description="Pro residues" evidence="1">
    <location>
        <begin position="51"/>
        <end position="63"/>
    </location>
</feature>
<dbReference type="SUPFAM" id="SSF49503">
    <property type="entry name" value="Cupredoxins"/>
    <property type="match status" value="1"/>
</dbReference>
<dbReference type="InterPro" id="IPR008972">
    <property type="entry name" value="Cupredoxin"/>
</dbReference>
<dbReference type="Gene3D" id="2.60.40.420">
    <property type="entry name" value="Cupredoxins - blue copper proteins"/>
    <property type="match status" value="1"/>
</dbReference>
<proteinExistence type="predicted"/>
<feature type="domain" description="Plastocyanin-like" evidence="3">
    <location>
        <begin position="141"/>
        <end position="236"/>
    </location>
</feature>
<evidence type="ECO:0000256" key="2">
    <source>
        <dbReference type="SAM" id="SignalP"/>
    </source>
</evidence>
<gene>
    <name evidence="4" type="ORF">JF922_05870</name>
</gene>
<evidence type="ECO:0000313" key="4">
    <source>
        <dbReference type="EMBL" id="MBJ7597597.1"/>
    </source>
</evidence>
<comment type="caution">
    <text evidence="4">The sequence shown here is derived from an EMBL/GenBank/DDBJ whole genome shotgun (WGS) entry which is preliminary data.</text>
</comment>
<name>A0A934JZ57_9BACT</name>
<feature type="compositionally biased region" description="Low complexity" evidence="1">
    <location>
        <begin position="39"/>
        <end position="50"/>
    </location>
</feature>
<dbReference type="Proteomes" id="UP000612893">
    <property type="component" value="Unassembled WGS sequence"/>
</dbReference>
<dbReference type="RefSeq" id="WP_338199956.1">
    <property type="nucleotide sequence ID" value="NZ_JAEKNR010000069.1"/>
</dbReference>
<accession>A0A934JZ57</accession>
<keyword evidence="2" id="KW-0732">Signal</keyword>
<organism evidence="4 5">
    <name type="scientific">Candidatus Nephthysia bennettiae</name>
    <dbReference type="NCBI Taxonomy" id="3127016"/>
    <lineage>
        <taxon>Bacteria</taxon>
        <taxon>Bacillati</taxon>
        <taxon>Candidatus Dormiibacterota</taxon>
        <taxon>Candidatus Dormibacteria</taxon>
        <taxon>Candidatus Dormibacterales</taxon>
        <taxon>Candidatus Dormibacteraceae</taxon>
        <taxon>Candidatus Nephthysia</taxon>
    </lineage>
</organism>
<protein>
    <submittedName>
        <fullName evidence="4">Multicopper oxidase domain-containing protein</fullName>
    </submittedName>
</protein>
<dbReference type="EMBL" id="JAEKNR010000069">
    <property type="protein sequence ID" value="MBJ7597597.1"/>
    <property type="molecule type" value="Genomic_DNA"/>
</dbReference>
<dbReference type="InterPro" id="IPR011707">
    <property type="entry name" value="Cu-oxidase-like_N"/>
</dbReference>
<feature type="compositionally biased region" description="Low complexity" evidence="1">
    <location>
        <begin position="64"/>
        <end position="76"/>
    </location>
</feature>
<dbReference type="AlphaFoldDB" id="A0A934JZ57"/>
<evidence type="ECO:0000313" key="5">
    <source>
        <dbReference type="Proteomes" id="UP000612893"/>
    </source>
</evidence>
<evidence type="ECO:0000256" key="1">
    <source>
        <dbReference type="SAM" id="MobiDB-lite"/>
    </source>
</evidence>
<evidence type="ECO:0000259" key="3">
    <source>
        <dbReference type="Pfam" id="PF07732"/>
    </source>
</evidence>